<evidence type="ECO:0000313" key="10">
    <source>
        <dbReference type="Proteomes" id="UP001623330"/>
    </source>
</evidence>
<feature type="transmembrane region" description="Helical" evidence="6">
    <location>
        <begin position="453"/>
        <end position="474"/>
    </location>
</feature>
<dbReference type="InterPro" id="IPR025969">
    <property type="entry name" value="ABA_GPCR_dom"/>
</dbReference>
<dbReference type="InterPro" id="IPR015672">
    <property type="entry name" value="GPHR/GTG"/>
</dbReference>
<feature type="transmembrane region" description="Helical" evidence="6">
    <location>
        <begin position="504"/>
        <end position="523"/>
    </location>
</feature>
<keyword evidence="10" id="KW-1185">Reference proteome</keyword>
<dbReference type="EMBL" id="JBEVYD010000002">
    <property type="protein sequence ID" value="KAL3234868.1"/>
    <property type="molecule type" value="Genomic_DNA"/>
</dbReference>
<feature type="domain" description="Abscisic acid G-protein coupled receptor-like" evidence="7">
    <location>
        <begin position="302"/>
        <end position="524"/>
    </location>
</feature>
<sequence>MEVVFVFLLLCISAFFVGKWSYDFLWFKASSLFDSGYRLGSKSNTSLHRSADDSNVFFSRFYSEYSIKSQNVTKCLRFLFAFGITCYVITIEIVLWQIKTADRQQEPDFITRYVWPLASVSLTILLIVLQPFFILLSLLNKFFNDRFDMVHLFIVTAVTLFLLVTTLNYMTWGPFYFGKSILTKLSIAGVTIMATLSGIASISTIYYTFSLLFRRGSKVTGFPANNLVSRNRKLNIWTTKRQLQNQIDNLELNIAENISILQRMDEEVVGANSPLRKEMVEKISWYQLEVAKLEKSLSQPPILRNSRRLFETAFLIYCCHKILITFLRRIPRIISHSMNYPDDIDYMFFYESGDSTSSSSDPLAVTLAKILDLLLFRFNYQHDLDSLTKQISLLISISLFICTLSTVNTTITYLLSLLPPRLQIIAMVVMQNNENQDILPTSKQRYSTRSPSLIKNLIISELIGVYVVSTVLLIRSNLPYDTAMTLKELLGEKFTVPTGAIDSWFDKVYALVCILTIIGINVAEKSVILLKKSLSNANLGS</sequence>
<feature type="transmembrane region" description="Helical" evidence="6">
    <location>
        <begin position="185"/>
        <end position="209"/>
    </location>
</feature>
<evidence type="ECO:0008006" key="11">
    <source>
        <dbReference type="Google" id="ProtNLM"/>
    </source>
</evidence>
<protein>
    <recommendedName>
        <fullName evidence="11">Golgi pH regulator</fullName>
    </recommendedName>
</protein>
<evidence type="ECO:0000313" key="9">
    <source>
        <dbReference type="EMBL" id="KAL3234868.1"/>
    </source>
</evidence>
<feature type="transmembrane region" description="Helical" evidence="6">
    <location>
        <begin position="6"/>
        <end position="27"/>
    </location>
</feature>
<keyword evidence="3 6" id="KW-1133">Transmembrane helix</keyword>
<dbReference type="Pfam" id="PF12430">
    <property type="entry name" value="ABA_GPCR"/>
    <property type="match status" value="1"/>
</dbReference>
<evidence type="ECO:0000256" key="2">
    <source>
        <dbReference type="ARBA" id="ARBA00022692"/>
    </source>
</evidence>
<gene>
    <name evidence="9" type="ORF">RNJ44_02656</name>
</gene>
<keyword evidence="5" id="KW-0175">Coiled coil</keyword>
<comment type="subcellular location">
    <subcellularLocation>
        <location evidence="1">Membrane</location>
        <topology evidence="1">Multi-pass membrane protein</topology>
    </subcellularLocation>
</comment>
<evidence type="ECO:0000256" key="3">
    <source>
        <dbReference type="ARBA" id="ARBA00022989"/>
    </source>
</evidence>
<feature type="transmembrane region" description="Helical" evidence="6">
    <location>
        <begin position="113"/>
        <end position="138"/>
    </location>
</feature>
<evidence type="ECO:0000259" key="7">
    <source>
        <dbReference type="Pfam" id="PF12430"/>
    </source>
</evidence>
<organism evidence="9 10">
    <name type="scientific">Nakaseomyces bracarensis</name>
    <dbReference type="NCBI Taxonomy" id="273131"/>
    <lineage>
        <taxon>Eukaryota</taxon>
        <taxon>Fungi</taxon>
        <taxon>Dikarya</taxon>
        <taxon>Ascomycota</taxon>
        <taxon>Saccharomycotina</taxon>
        <taxon>Saccharomycetes</taxon>
        <taxon>Saccharomycetales</taxon>
        <taxon>Saccharomycetaceae</taxon>
        <taxon>Nakaseomyces</taxon>
    </lineage>
</organism>
<dbReference type="PANTHER" id="PTHR15948:SF0">
    <property type="entry name" value="GOLGI PH REGULATOR A-RELATED"/>
    <property type="match status" value="1"/>
</dbReference>
<dbReference type="PANTHER" id="PTHR15948">
    <property type="entry name" value="G-PROTEIN COUPLED RECEPTOR 89-RELATED"/>
    <property type="match status" value="1"/>
</dbReference>
<feature type="transmembrane region" description="Helical" evidence="6">
    <location>
        <begin position="150"/>
        <end position="170"/>
    </location>
</feature>
<feature type="coiled-coil region" evidence="5">
    <location>
        <begin position="240"/>
        <end position="267"/>
    </location>
</feature>
<accession>A0ABR4NZV8</accession>
<keyword evidence="2 6" id="KW-0812">Transmembrane</keyword>
<dbReference type="Proteomes" id="UP001623330">
    <property type="component" value="Unassembled WGS sequence"/>
</dbReference>
<proteinExistence type="predicted"/>
<name>A0ABR4NZV8_9SACH</name>
<evidence type="ECO:0000259" key="8">
    <source>
        <dbReference type="Pfam" id="PF12537"/>
    </source>
</evidence>
<feature type="transmembrane region" description="Helical" evidence="6">
    <location>
        <begin position="78"/>
        <end position="98"/>
    </location>
</feature>
<evidence type="ECO:0000256" key="1">
    <source>
        <dbReference type="ARBA" id="ARBA00004141"/>
    </source>
</evidence>
<evidence type="ECO:0000256" key="4">
    <source>
        <dbReference type="ARBA" id="ARBA00023136"/>
    </source>
</evidence>
<keyword evidence="4 6" id="KW-0472">Membrane</keyword>
<dbReference type="InterPro" id="IPR022535">
    <property type="entry name" value="Golgi_pH-regulator_cons_dom"/>
</dbReference>
<dbReference type="Pfam" id="PF12537">
    <property type="entry name" value="GPHR_N"/>
    <property type="match status" value="1"/>
</dbReference>
<feature type="domain" description="Golgi pH regulator conserved" evidence="8">
    <location>
        <begin position="178"/>
        <end position="249"/>
    </location>
</feature>
<evidence type="ECO:0000256" key="6">
    <source>
        <dbReference type="SAM" id="Phobius"/>
    </source>
</evidence>
<feature type="transmembrane region" description="Helical" evidence="6">
    <location>
        <begin position="391"/>
        <end position="415"/>
    </location>
</feature>
<comment type="caution">
    <text evidence="9">The sequence shown here is derived from an EMBL/GenBank/DDBJ whole genome shotgun (WGS) entry which is preliminary data.</text>
</comment>
<reference evidence="9 10" key="1">
    <citation type="submission" date="2024-05" db="EMBL/GenBank/DDBJ databases">
        <title>Long read based assembly of the Candida bracarensis genome reveals expanded adhesin content.</title>
        <authorList>
            <person name="Marcet-Houben M."/>
            <person name="Ksiezopolska E."/>
            <person name="Gabaldon T."/>
        </authorList>
    </citation>
    <scope>NUCLEOTIDE SEQUENCE [LARGE SCALE GENOMIC DNA]</scope>
    <source>
        <strain evidence="9 10">CBM6</strain>
    </source>
</reference>
<evidence type="ECO:0000256" key="5">
    <source>
        <dbReference type="SAM" id="Coils"/>
    </source>
</evidence>